<dbReference type="Gene3D" id="1.10.12.10">
    <property type="entry name" value="Lyase 2-enoyl-coa Hydratase, Chain A, domain 2"/>
    <property type="match status" value="1"/>
</dbReference>
<dbReference type="Proteomes" id="UP000183815">
    <property type="component" value="Unassembled WGS sequence"/>
</dbReference>
<dbReference type="AlphaFoldDB" id="A0A1J5TX51"/>
<protein>
    <recommendedName>
        <fullName evidence="4">2-(1,2-epoxy-1,2-dihydrophenyl)acetyl-CoA isomerase</fullName>
    </recommendedName>
</protein>
<dbReference type="InterPro" id="IPR001753">
    <property type="entry name" value="Enoyl-CoA_hydra/iso"/>
</dbReference>
<dbReference type="InterPro" id="IPR029045">
    <property type="entry name" value="ClpP/crotonase-like_dom_sf"/>
</dbReference>
<name>A0A1J5TX51_9ARCH</name>
<evidence type="ECO:0000313" key="2">
    <source>
        <dbReference type="EMBL" id="OIR16606.1"/>
    </source>
</evidence>
<dbReference type="Pfam" id="PF00378">
    <property type="entry name" value="ECH_1"/>
    <property type="match status" value="1"/>
</dbReference>
<proteinExistence type="inferred from homology"/>
<sequence>MIEIENHGNIRTIILNRSEKLNAINLEMATLIREEVEKADEEDNVKILILTGKGRAFSVGGDVNEMGDYLPKAGDLFYKLTEQLHATVEKIMTMKKPVICGINGIVAGGALGIALAGDLRIGNKSTEMLSAHFKRGFVPAGGATYLLPKIIGLGKTQDLFFGERTINASEMKEMGILHRVVKDEEMLKECMKEARRLERGPLDAIGETKMLLNSQELKMMKEHLVLERESNRESGNTGDAVEGIMAFLEKREGKFNSE</sequence>
<dbReference type="PANTHER" id="PTHR43802:SF1">
    <property type="entry name" value="IP11341P-RELATED"/>
    <property type="match status" value="1"/>
</dbReference>
<dbReference type="Gene3D" id="3.90.226.10">
    <property type="entry name" value="2-enoyl-CoA Hydratase, Chain A, domain 1"/>
    <property type="match status" value="1"/>
</dbReference>
<evidence type="ECO:0000313" key="3">
    <source>
        <dbReference type="Proteomes" id="UP000183815"/>
    </source>
</evidence>
<evidence type="ECO:0000256" key="1">
    <source>
        <dbReference type="ARBA" id="ARBA00005254"/>
    </source>
</evidence>
<reference evidence="2 3" key="1">
    <citation type="submission" date="2016-08" db="EMBL/GenBank/DDBJ databases">
        <title>New Insights into Marine Group III Euryarchaeota, from dark to light.</title>
        <authorList>
            <person name="Haro-Moreno J.M."/>
            <person name="Rodriguez-Valera F."/>
            <person name="Lopez-Garcia P."/>
            <person name="Moreira D."/>
            <person name="Martin-Cuadrado A.B."/>
        </authorList>
    </citation>
    <scope>NUCLEOTIDE SEQUENCE [LARGE SCALE GENOMIC DNA]</scope>
    <source>
        <strain evidence="2">CG-Bathy1</strain>
    </source>
</reference>
<dbReference type="PANTHER" id="PTHR43802">
    <property type="entry name" value="ENOYL-COA HYDRATASE"/>
    <property type="match status" value="1"/>
</dbReference>
<accession>A0A1J5TX51</accession>
<dbReference type="CDD" id="cd06558">
    <property type="entry name" value="crotonase-like"/>
    <property type="match status" value="1"/>
</dbReference>
<comment type="caution">
    <text evidence="2">The sequence shown here is derived from an EMBL/GenBank/DDBJ whole genome shotgun (WGS) entry which is preliminary data.</text>
</comment>
<dbReference type="EMBL" id="MIYU01000012">
    <property type="protein sequence ID" value="OIR16606.1"/>
    <property type="molecule type" value="Genomic_DNA"/>
</dbReference>
<gene>
    <name evidence="2" type="ORF">BEU04_01315</name>
</gene>
<comment type="similarity">
    <text evidence="1">Belongs to the enoyl-CoA hydratase/isomerase family.</text>
</comment>
<evidence type="ECO:0008006" key="4">
    <source>
        <dbReference type="Google" id="ProtNLM"/>
    </source>
</evidence>
<dbReference type="SUPFAM" id="SSF52096">
    <property type="entry name" value="ClpP/crotonase"/>
    <property type="match status" value="1"/>
</dbReference>
<organism evidence="2 3">
    <name type="scientific">Marine Group III euryarchaeote CG-Bathy1</name>
    <dbReference type="NCBI Taxonomy" id="1889001"/>
    <lineage>
        <taxon>Archaea</taxon>
        <taxon>Methanobacteriati</taxon>
        <taxon>Thermoplasmatota</taxon>
        <taxon>Thermoplasmata</taxon>
        <taxon>Candidatus Thermoprofundales</taxon>
    </lineage>
</organism>
<dbReference type="InterPro" id="IPR014748">
    <property type="entry name" value="Enoyl-CoA_hydra_C"/>
</dbReference>